<feature type="transmembrane region" description="Helical" evidence="1">
    <location>
        <begin position="86"/>
        <end position="106"/>
    </location>
</feature>
<comment type="caution">
    <text evidence="2">The sequence shown here is derived from an EMBL/GenBank/DDBJ whole genome shotgun (WGS) entry which is preliminary data.</text>
</comment>
<feature type="transmembrane region" description="Helical" evidence="1">
    <location>
        <begin position="52"/>
        <end position="74"/>
    </location>
</feature>
<keyword evidence="1" id="KW-0472">Membrane</keyword>
<name>A0A4Q0V9P8_CLOTA</name>
<evidence type="ECO:0000256" key="1">
    <source>
        <dbReference type="SAM" id="Phobius"/>
    </source>
</evidence>
<organism evidence="2 3">
    <name type="scientific">Clostridium tetani</name>
    <dbReference type="NCBI Taxonomy" id="1513"/>
    <lineage>
        <taxon>Bacteria</taxon>
        <taxon>Bacillati</taxon>
        <taxon>Bacillota</taxon>
        <taxon>Clostridia</taxon>
        <taxon>Eubacteriales</taxon>
        <taxon>Clostridiaceae</taxon>
        <taxon>Clostridium</taxon>
    </lineage>
</organism>
<protein>
    <submittedName>
        <fullName evidence="2">Uncharacterized protein</fullName>
    </submittedName>
</protein>
<keyword evidence="1" id="KW-1133">Transmembrane helix</keyword>
<gene>
    <name evidence="2" type="ORF">DP130_12690</name>
</gene>
<dbReference type="Proteomes" id="UP000290921">
    <property type="component" value="Unassembled WGS sequence"/>
</dbReference>
<evidence type="ECO:0000313" key="2">
    <source>
        <dbReference type="EMBL" id="RXI45101.1"/>
    </source>
</evidence>
<sequence>MGSIINNFHMVDFVIIPLFIFFICLIFIAKITYEESFTILYNTIITMKKKNIYNLISSLFIVISIIFLDFYLGILYNEMNFQSDNFIIFVSFIGGILYIYNIFIYLKKD</sequence>
<dbReference type="EMBL" id="QMAP01000014">
    <property type="protein sequence ID" value="RXI45101.1"/>
    <property type="molecule type" value="Genomic_DNA"/>
</dbReference>
<feature type="transmembrane region" description="Helical" evidence="1">
    <location>
        <begin position="13"/>
        <end position="31"/>
    </location>
</feature>
<evidence type="ECO:0000313" key="3">
    <source>
        <dbReference type="Proteomes" id="UP000290921"/>
    </source>
</evidence>
<accession>A0A4Q0V9P8</accession>
<dbReference type="AlphaFoldDB" id="A0A4Q0V9P8"/>
<proteinExistence type="predicted"/>
<reference evidence="2 3" key="1">
    <citation type="submission" date="2018-06" db="EMBL/GenBank/DDBJ databases">
        <title>Genome conservation of Clostridium tetani.</title>
        <authorList>
            <person name="Bruggemann H."/>
            <person name="Popoff M.R."/>
        </authorList>
    </citation>
    <scope>NUCLEOTIDE SEQUENCE [LARGE SCALE GENOMIC DNA]</scope>
    <source>
        <strain evidence="2 3">2017.061</strain>
    </source>
</reference>
<keyword evidence="1" id="KW-0812">Transmembrane</keyword>